<dbReference type="InterPro" id="IPR002130">
    <property type="entry name" value="Cyclophilin-type_PPIase_dom"/>
</dbReference>
<dbReference type="InterPro" id="IPR029000">
    <property type="entry name" value="Cyclophilin-like_dom_sf"/>
</dbReference>
<dbReference type="Pfam" id="PF00160">
    <property type="entry name" value="Pro_isomerase"/>
    <property type="match status" value="1"/>
</dbReference>
<dbReference type="PANTHER" id="PTHR45625:SF3">
    <property type="entry name" value="PEPTIDYL-PROLYL CIS-TRANS ISOMERASE B-RELATED"/>
    <property type="match status" value="1"/>
</dbReference>
<dbReference type="RefSeq" id="WP_326014258.1">
    <property type="nucleotide sequence ID" value="NZ_JAOZYC010000013.1"/>
</dbReference>
<proteinExistence type="predicted"/>
<feature type="region of interest" description="Disordered" evidence="2">
    <location>
        <begin position="57"/>
        <end position="85"/>
    </location>
</feature>
<dbReference type="SUPFAM" id="SSF50891">
    <property type="entry name" value="Cyclophilin-like"/>
    <property type="match status" value="1"/>
</dbReference>
<keyword evidence="5" id="KW-1185">Reference proteome</keyword>
<sequence>MVSKDQRQRQLAREKFLRQQQRRESARRKARTRNTVIASVLAVAVLGTGGAYAAGAFSGDGKKDTSDAAASPSASPSKKASEPKMAIDKKATYDMAFKTSAGDITVAMDAAKTPHTVNSFKHLADKGFFDGTKCHRLTTKGIYVLQCGDPEGTGAGGPGYTIPDEGLDGLGKPAKDGSVTYKAGTVAMANTGQPDSGGSQFFLVYKDSKLTPTYTPVGTMDAKGLKVVKDVAAKGVTGGSEDGAPKEAVKVSKATVTKK</sequence>
<evidence type="ECO:0000259" key="3">
    <source>
        <dbReference type="PROSITE" id="PS50072"/>
    </source>
</evidence>
<name>A0ABU6EZG7_9ACTN</name>
<dbReference type="InterPro" id="IPR044666">
    <property type="entry name" value="Cyclophilin_A-like"/>
</dbReference>
<dbReference type="EMBL" id="JAOZYC010000013">
    <property type="protein sequence ID" value="MEB8336613.1"/>
    <property type="molecule type" value="Genomic_DNA"/>
</dbReference>
<feature type="compositionally biased region" description="Low complexity" evidence="2">
    <location>
        <begin position="67"/>
        <end position="78"/>
    </location>
</feature>
<evidence type="ECO:0000256" key="2">
    <source>
        <dbReference type="SAM" id="MobiDB-lite"/>
    </source>
</evidence>
<feature type="domain" description="PPIase cyclophilin-type" evidence="3">
    <location>
        <begin position="99"/>
        <end position="256"/>
    </location>
</feature>
<dbReference type="GO" id="GO:0016853">
    <property type="term" value="F:isomerase activity"/>
    <property type="evidence" value="ECO:0007669"/>
    <property type="project" value="UniProtKB-KW"/>
</dbReference>
<evidence type="ECO:0000313" key="4">
    <source>
        <dbReference type="EMBL" id="MEB8336613.1"/>
    </source>
</evidence>
<evidence type="ECO:0000256" key="1">
    <source>
        <dbReference type="ARBA" id="ARBA00002388"/>
    </source>
</evidence>
<protein>
    <submittedName>
        <fullName evidence="4">Peptidylprolyl isomerase</fullName>
    </submittedName>
</protein>
<gene>
    <name evidence="4" type="ORF">OKJ99_03640</name>
</gene>
<feature type="compositionally biased region" description="Basic and acidic residues" evidence="2">
    <location>
        <begin position="1"/>
        <end position="24"/>
    </location>
</feature>
<comment type="caution">
    <text evidence="4">The sequence shown here is derived from an EMBL/GenBank/DDBJ whole genome shotgun (WGS) entry which is preliminary data.</text>
</comment>
<evidence type="ECO:0000313" key="5">
    <source>
        <dbReference type="Proteomes" id="UP001354931"/>
    </source>
</evidence>
<feature type="region of interest" description="Disordered" evidence="2">
    <location>
        <begin position="1"/>
        <end position="32"/>
    </location>
</feature>
<dbReference type="Proteomes" id="UP001354931">
    <property type="component" value="Unassembled WGS sequence"/>
</dbReference>
<feature type="region of interest" description="Disordered" evidence="2">
    <location>
        <begin position="235"/>
        <end position="259"/>
    </location>
</feature>
<dbReference type="Gene3D" id="2.40.100.10">
    <property type="entry name" value="Cyclophilin-like"/>
    <property type="match status" value="1"/>
</dbReference>
<reference evidence="4 5" key="1">
    <citation type="submission" date="2022-10" db="EMBL/GenBank/DDBJ databases">
        <authorList>
            <person name="Xie J."/>
            <person name="Shen N."/>
        </authorList>
    </citation>
    <scope>NUCLEOTIDE SEQUENCE [LARGE SCALE GENOMIC DNA]</scope>
    <source>
        <strain evidence="4 5">YIM65594</strain>
    </source>
</reference>
<organism evidence="4 5">
    <name type="scientific">Streptomyces endophyticus</name>
    <dbReference type="NCBI Taxonomy" id="714166"/>
    <lineage>
        <taxon>Bacteria</taxon>
        <taxon>Bacillati</taxon>
        <taxon>Actinomycetota</taxon>
        <taxon>Actinomycetes</taxon>
        <taxon>Kitasatosporales</taxon>
        <taxon>Streptomycetaceae</taxon>
        <taxon>Streptomyces</taxon>
    </lineage>
</organism>
<keyword evidence="4" id="KW-0413">Isomerase</keyword>
<dbReference type="PROSITE" id="PS50072">
    <property type="entry name" value="CSA_PPIASE_2"/>
    <property type="match status" value="1"/>
</dbReference>
<dbReference type="PANTHER" id="PTHR45625">
    <property type="entry name" value="PEPTIDYL-PROLYL CIS-TRANS ISOMERASE-RELATED"/>
    <property type="match status" value="1"/>
</dbReference>
<comment type="function">
    <text evidence="1">PPIases accelerate the folding of proteins. It catalyzes the cis-trans isomerization of proline imidic peptide bonds in oligopeptides.</text>
</comment>
<accession>A0ABU6EZG7</accession>